<accession>A0ABZ2LTP8</accession>
<evidence type="ECO:0000313" key="1">
    <source>
        <dbReference type="EMBL" id="WXB14289.1"/>
    </source>
</evidence>
<name>A0ABZ2LTP8_9BACT</name>
<dbReference type="SUPFAM" id="SSF48452">
    <property type="entry name" value="TPR-like"/>
    <property type="match status" value="1"/>
</dbReference>
<dbReference type="InterPro" id="IPR011990">
    <property type="entry name" value="TPR-like_helical_dom_sf"/>
</dbReference>
<dbReference type="RefSeq" id="WP_394823909.1">
    <property type="nucleotide sequence ID" value="NZ_CP089984.1"/>
</dbReference>
<gene>
    <name evidence="1" type="ORF">LZC94_41500</name>
</gene>
<dbReference type="EMBL" id="CP089984">
    <property type="protein sequence ID" value="WXB14289.1"/>
    <property type="molecule type" value="Genomic_DNA"/>
</dbReference>
<dbReference type="InterPro" id="IPR027417">
    <property type="entry name" value="P-loop_NTPase"/>
</dbReference>
<evidence type="ECO:0008006" key="3">
    <source>
        <dbReference type="Google" id="ProtNLM"/>
    </source>
</evidence>
<evidence type="ECO:0000313" key="2">
    <source>
        <dbReference type="Proteomes" id="UP001370348"/>
    </source>
</evidence>
<dbReference type="Gene3D" id="1.25.40.10">
    <property type="entry name" value="Tetratricopeptide repeat domain"/>
    <property type="match status" value="1"/>
</dbReference>
<proteinExistence type="predicted"/>
<dbReference type="PRINTS" id="PR00364">
    <property type="entry name" value="DISEASERSIST"/>
</dbReference>
<dbReference type="InterPro" id="IPR036388">
    <property type="entry name" value="WH-like_DNA-bd_sf"/>
</dbReference>
<dbReference type="Proteomes" id="UP001370348">
    <property type="component" value="Chromosome"/>
</dbReference>
<reference evidence="1 2" key="1">
    <citation type="submission" date="2021-12" db="EMBL/GenBank/DDBJ databases">
        <title>Discovery of the Pendulisporaceae a myxobacterial family with distinct sporulation behavior and unique specialized metabolism.</title>
        <authorList>
            <person name="Garcia R."/>
            <person name="Popoff A."/>
            <person name="Bader C.D."/>
            <person name="Loehr J."/>
            <person name="Walesch S."/>
            <person name="Walt C."/>
            <person name="Boldt J."/>
            <person name="Bunk B."/>
            <person name="Haeckl F.J.F.P.J."/>
            <person name="Gunesch A.P."/>
            <person name="Birkelbach J."/>
            <person name="Nuebel U."/>
            <person name="Pietschmann T."/>
            <person name="Bach T."/>
            <person name="Mueller R."/>
        </authorList>
    </citation>
    <scope>NUCLEOTIDE SEQUENCE [LARGE SCALE GENOMIC DNA]</scope>
    <source>
        <strain evidence="1 2">MSr11954</strain>
    </source>
</reference>
<organism evidence="1 2">
    <name type="scientific">Pendulispora albinea</name>
    <dbReference type="NCBI Taxonomy" id="2741071"/>
    <lineage>
        <taxon>Bacteria</taxon>
        <taxon>Pseudomonadati</taxon>
        <taxon>Myxococcota</taxon>
        <taxon>Myxococcia</taxon>
        <taxon>Myxococcales</taxon>
        <taxon>Sorangiineae</taxon>
        <taxon>Pendulisporaceae</taxon>
        <taxon>Pendulispora</taxon>
    </lineage>
</organism>
<dbReference type="PANTHER" id="PTHR47691">
    <property type="entry name" value="REGULATOR-RELATED"/>
    <property type="match status" value="1"/>
</dbReference>
<dbReference type="Gene3D" id="3.40.50.300">
    <property type="entry name" value="P-loop containing nucleotide triphosphate hydrolases"/>
    <property type="match status" value="1"/>
</dbReference>
<dbReference type="PANTHER" id="PTHR47691:SF3">
    <property type="entry name" value="HTH-TYPE TRANSCRIPTIONAL REGULATOR RV0890C-RELATED"/>
    <property type="match status" value="1"/>
</dbReference>
<protein>
    <recommendedName>
        <fullName evidence="3">ATPase</fullName>
    </recommendedName>
</protein>
<sequence>MESEREPMFGREAECDTVVACLARGERLVTLAGPGGIGKSRLAEEIALRTRDTWSSGVVVVGLSAAREVPRAIARAAGLKWQRAARADKDAAHLAPIAALVDALGEGDARLLVLDDADAVLEQVAMFARLCLERAPNVRLLTTTREPLGIAHERVFPLGPLALEAALQMFEARAAGASDDDARPLVERLDGIPLAIELAASRVRVMSPRELLVRLEERFRILKTDRRDLHERHLTLAGTLEWSWELSGPDERRAFACLGAFTGPLTLEAFEAIVGPEIESDPIDMASALLRKSLVTRLDVRGPARLSMLETLRAFARSKLASQGTRDAIERRHALFYLDRAEQMAARTYGAGAVHALDELEADLPNLLAIFDRELARTPRLAARIGVALADLALFRNAIDLRSTSFSLTRRAADEAGDPLLRTRARLLEARVALELGHPEAAEGALGEALSLAGQGPLRAEVLRSLGWARLALGRIDEAEKSLEEAFAHHHAASDGRGEADALAAQGIARALRGEIERAHDFLSAAHALHVRAGDSIRRRKVEEMADLVGLVLDGEAQSVARSMADLRASAEAHRAGGRLWRAALDWVRVAELASAGGAHDDAHLALQTARRHADEASVPAFLCDVVLRAARLSTGRDDAPNEAAFARAGAAGDKPTIRAPATVWRIGPDARWMATPDGTRTDLMRHGPVRRLLHALAELHAAERDRALSAVELLEAGWPGERVRHEAGMLRVYTAIRRLRKLGLEPILVTRDDGYLLDPNASVVREDSA</sequence>
<dbReference type="Gene3D" id="1.10.10.10">
    <property type="entry name" value="Winged helix-like DNA-binding domain superfamily/Winged helix DNA-binding domain"/>
    <property type="match status" value="1"/>
</dbReference>
<keyword evidence="2" id="KW-1185">Reference proteome</keyword>
<dbReference type="SUPFAM" id="SSF52540">
    <property type="entry name" value="P-loop containing nucleoside triphosphate hydrolases"/>
    <property type="match status" value="1"/>
</dbReference>